<dbReference type="CDD" id="cd07079">
    <property type="entry name" value="ALDH_F18-19_ProA-GPR"/>
    <property type="match status" value="1"/>
</dbReference>
<dbReference type="AlphaFoldDB" id="A0A178HE10"/>
<dbReference type="Gene3D" id="3.40.309.10">
    <property type="entry name" value="Aldehyde Dehydrogenase, Chain A, domain 2"/>
    <property type="match status" value="1"/>
</dbReference>
<dbReference type="GO" id="GO:0055129">
    <property type="term" value="P:L-proline biosynthetic process"/>
    <property type="evidence" value="ECO:0007669"/>
    <property type="project" value="UniProtKB-UniRule"/>
</dbReference>
<dbReference type="GO" id="GO:0050661">
    <property type="term" value="F:NADP binding"/>
    <property type="evidence" value="ECO:0007669"/>
    <property type="project" value="InterPro"/>
</dbReference>
<gene>
    <name evidence="7" type="primary">proA</name>
    <name evidence="9" type="ORF">DBT54_02250</name>
</gene>
<dbReference type="InterPro" id="IPR012134">
    <property type="entry name" value="Glu-5-SA_DH"/>
</dbReference>
<proteinExistence type="inferred from homology"/>
<dbReference type="Pfam" id="PF00171">
    <property type="entry name" value="Aldedh"/>
    <property type="match status" value="1"/>
</dbReference>
<name>A0A178HE10_9LACT</name>
<evidence type="ECO:0000256" key="4">
    <source>
        <dbReference type="ARBA" id="ARBA00022857"/>
    </source>
</evidence>
<comment type="subcellular location">
    <subcellularLocation>
        <location evidence="7">Cytoplasm</location>
    </subcellularLocation>
</comment>
<sequence>MINSADLVQMGQDAKAAARQLSNLPRAKKDQALVQMAQALRNASENILSTNQTECQKAQEQGLKAAFVERMTLNPDRIEAMAQGLEKVAQLDDPINHVDEMWVNANGLRIGKRRVPLGVIGIIYESRPNVSSDAAGLCFKTGNAVILRGGKETIQTNQAIVHALQEGLEAVGLPKVAIQFIDNPSHDLAGEMMTMNDSIDCLIPRGSKNLIQRVVQTATIPTIETGVGNCHLYVHEACDFDMALKILINGKTQRVSVCNALETLLVDQAIAKDFLPLAGQALKDHQVKIHGDQVTADYVDGVIPATAADYDEEYLDYEIAIKVVKDYQEAVDHIAKHSSHHSETIVTNDYAIANRFMDDVDSACVYVNASTRFTDGEVFGFGGEIGISTQKLHARGPMGLEALTSYKYTIFGQGQIRE</sequence>
<keyword evidence="2 7" id="KW-0028">Amino-acid biosynthesis</keyword>
<dbReference type="PANTHER" id="PTHR11063:SF8">
    <property type="entry name" value="DELTA-1-PYRROLINE-5-CARBOXYLATE SYNTHASE"/>
    <property type="match status" value="1"/>
</dbReference>
<comment type="catalytic activity">
    <reaction evidence="6 7">
        <text>L-glutamate 5-semialdehyde + phosphate + NADP(+) = L-glutamyl 5-phosphate + NADPH + H(+)</text>
        <dbReference type="Rhea" id="RHEA:19541"/>
        <dbReference type="ChEBI" id="CHEBI:15378"/>
        <dbReference type="ChEBI" id="CHEBI:43474"/>
        <dbReference type="ChEBI" id="CHEBI:57783"/>
        <dbReference type="ChEBI" id="CHEBI:58066"/>
        <dbReference type="ChEBI" id="CHEBI:58274"/>
        <dbReference type="ChEBI" id="CHEBI:58349"/>
        <dbReference type="EC" id="1.2.1.41"/>
    </reaction>
</comment>
<dbReference type="PANTHER" id="PTHR11063">
    <property type="entry name" value="GLUTAMATE SEMIALDEHYDE DEHYDROGENASE"/>
    <property type="match status" value="1"/>
</dbReference>
<dbReference type="GO" id="GO:0004350">
    <property type="term" value="F:glutamate-5-semialdehyde dehydrogenase activity"/>
    <property type="evidence" value="ECO:0007669"/>
    <property type="project" value="UniProtKB-UniRule"/>
</dbReference>
<dbReference type="SUPFAM" id="SSF53720">
    <property type="entry name" value="ALDH-like"/>
    <property type="match status" value="1"/>
</dbReference>
<dbReference type="PIRSF" id="PIRSF000151">
    <property type="entry name" value="GPR"/>
    <property type="match status" value="1"/>
</dbReference>
<dbReference type="RefSeq" id="WP_064292989.1">
    <property type="nucleotide sequence ID" value="NZ_JASODG010000003.1"/>
</dbReference>
<reference evidence="9 10" key="1">
    <citation type="submission" date="2018-04" db="EMBL/GenBank/DDBJ databases">
        <title>Aerococcus urinae genomes.</title>
        <authorList>
            <person name="Hilt E."/>
            <person name="Gilbert N.M."/>
            <person name="Thomas-White K."/>
            <person name="Putonti C."/>
            <person name="Lewis A.L."/>
            <person name="Visck K.L."/>
            <person name="Wolfe A.J."/>
        </authorList>
    </citation>
    <scope>NUCLEOTIDE SEQUENCE [LARGE SCALE GENOMIC DNA]</scope>
    <source>
        <strain evidence="9 10">UMB7480</strain>
    </source>
</reference>
<dbReference type="InterPro" id="IPR015590">
    <property type="entry name" value="Aldehyde_DH_dom"/>
</dbReference>
<organism evidence="9 10">
    <name type="scientific">Aerococcus urinae</name>
    <dbReference type="NCBI Taxonomy" id="1376"/>
    <lineage>
        <taxon>Bacteria</taxon>
        <taxon>Bacillati</taxon>
        <taxon>Bacillota</taxon>
        <taxon>Bacilli</taxon>
        <taxon>Lactobacillales</taxon>
        <taxon>Aerococcaceae</taxon>
        <taxon>Aerococcus</taxon>
    </lineage>
</organism>
<keyword evidence="3 7" id="KW-0641">Proline biosynthesis</keyword>
<evidence type="ECO:0000259" key="8">
    <source>
        <dbReference type="Pfam" id="PF00171"/>
    </source>
</evidence>
<protein>
    <recommendedName>
        <fullName evidence="7">Gamma-glutamyl phosphate reductase</fullName>
        <shortName evidence="7">GPR</shortName>
        <ecNumber evidence="7">1.2.1.41</ecNumber>
    </recommendedName>
    <alternativeName>
        <fullName evidence="7">Glutamate-5-semialdehyde dehydrogenase</fullName>
    </alternativeName>
    <alternativeName>
        <fullName evidence="7">Glutamyl-gamma-semialdehyde dehydrogenase</fullName>
        <shortName evidence="7">GSA dehydrogenase</shortName>
    </alternativeName>
</protein>
<evidence type="ECO:0000256" key="6">
    <source>
        <dbReference type="ARBA" id="ARBA00049024"/>
    </source>
</evidence>
<keyword evidence="5 7" id="KW-0560">Oxidoreductase</keyword>
<evidence type="ECO:0000256" key="3">
    <source>
        <dbReference type="ARBA" id="ARBA00022650"/>
    </source>
</evidence>
<evidence type="ECO:0000313" key="10">
    <source>
        <dbReference type="Proteomes" id="UP000251923"/>
    </source>
</evidence>
<comment type="caution">
    <text evidence="9">The sequence shown here is derived from an EMBL/GenBank/DDBJ whole genome shotgun (WGS) entry which is preliminary data.</text>
</comment>
<dbReference type="FunFam" id="3.40.309.10:FF:000006">
    <property type="entry name" value="Gamma-glutamyl phosphate reductase"/>
    <property type="match status" value="1"/>
</dbReference>
<dbReference type="EC" id="1.2.1.41" evidence="7"/>
<dbReference type="PROSITE" id="PS01223">
    <property type="entry name" value="PROA"/>
    <property type="match status" value="1"/>
</dbReference>
<comment type="similarity">
    <text evidence="7">Belongs to the gamma-glutamyl phosphate reductase family.</text>
</comment>
<dbReference type="EMBL" id="QMHM01000003">
    <property type="protein sequence ID" value="RAV80831.1"/>
    <property type="molecule type" value="Genomic_DNA"/>
</dbReference>
<evidence type="ECO:0000256" key="2">
    <source>
        <dbReference type="ARBA" id="ARBA00022605"/>
    </source>
</evidence>
<dbReference type="InterPro" id="IPR000965">
    <property type="entry name" value="GPR_dom"/>
</dbReference>
<dbReference type="GeneID" id="86970004"/>
<dbReference type="InterPro" id="IPR020593">
    <property type="entry name" value="G-glutamylP_reductase_CS"/>
</dbReference>
<comment type="function">
    <text evidence="7">Catalyzes the NADPH-dependent reduction of L-glutamate 5-phosphate into L-glutamate 5-semialdehyde and phosphate. The product spontaneously undergoes cyclization to form 1-pyrroline-5-carboxylate.</text>
</comment>
<dbReference type="Gene3D" id="3.40.605.10">
    <property type="entry name" value="Aldehyde Dehydrogenase, Chain A, domain 1"/>
    <property type="match status" value="1"/>
</dbReference>
<accession>A0A178HE10</accession>
<evidence type="ECO:0000313" key="9">
    <source>
        <dbReference type="EMBL" id="RAV80831.1"/>
    </source>
</evidence>
<keyword evidence="4 7" id="KW-0521">NADP</keyword>
<dbReference type="InterPro" id="IPR016163">
    <property type="entry name" value="Ald_DH_C"/>
</dbReference>
<dbReference type="InterPro" id="IPR016161">
    <property type="entry name" value="Ald_DH/histidinol_DH"/>
</dbReference>
<dbReference type="InterPro" id="IPR016162">
    <property type="entry name" value="Ald_DH_N"/>
</dbReference>
<dbReference type="HAMAP" id="MF_00412">
    <property type="entry name" value="ProA"/>
    <property type="match status" value="1"/>
</dbReference>
<dbReference type="NCBIfam" id="NF001221">
    <property type="entry name" value="PRK00197.1"/>
    <property type="match status" value="1"/>
</dbReference>
<dbReference type="UniPathway" id="UPA00098">
    <property type="reaction ID" value="UER00360"/>
</dbReference>
<dbReference type="NCBIfam" id="TIGR00407">
    <property type="entry name" value="proA"/>
    <property type="match status" value="1"/>
</dbReference>
<keyword evidence="7" id="KW-0963">Cytoplasm</keyword>
<evidence type="ECO:0000256" key="1">
    <source>
        <dbReference type="ARBA" id="ARBA00004985"/>
    </source>
</evidence>
<dbReference type="GO" id="GO:0005737">
    <property type="term" value="C:cytoplasm"/>
    <property type="evidence" value="ECO:0007669"/>
    <property type="project" value="UniProtKB-SubCell"/>
</dbReference>
<evidence type="ECO:0000256" key="5">
    <source>
        <dbReference type="ARBA" id="ARBA00023002"/>
    </source>
</evidence>
<feature type="domain" description="Aldehyde dehydrogenase" evidence="8">
    <location>
        <begin position="4"/>
        <end position="288"/>
    </location>
</feature>
<comment type="pathway">
    <text evidence="1 7">Amino-acid biosynthesis; L-proline biosynthesis; L-glutamate 5-semialdehyde from L-glutamate: step 2/2.</text>
</comment>
<evidence type="ECO:0000256" key="7">
    <source>
        <dbReference type="HAMAP-Rule" id="MF_00412"/>
    </source>
</evidence>
<dbReference type="Proteomes" id="UP000251923">
    <property type="component" value="Unassembled WGS sequence"/>
</dbReference>